<accession>A0ABU1AK82</accession>
<dbReference type="EMBL" id="JARXIC010000019">
    <property type="protein sequence ID" value="MDQ8195164.1"/>
    <property type="molecule type" value="Genomic_DNA"/>
</dbReference>
<dbReference type="Proteomes" id="UP001243717">
    <property type="component" value="Unassembled WGS sequence"/>
</dbReference>
<name>A0ABU1AK82_9BACT</name>
<gene>
    <name evidence="1" type="ORF">QEH59_12060</name>
</gene>
<evidence type="ECO:0000313" key="2">
    <source>
        <dbReference type="Proteomes" id="UP001243717"/>
    </source>
</evidence>
<reference evidence="1 2" key="1">
    <citation type="submission" date="2023-04" db="EMBL/GenBank/DDBJ databases">
        <title>A novel bacteria isolated from coastal sediment.</title>
        <authorList>
            <person name="Liu X.-J."/>
            <person name="Du Z.-J."/>
        </authorList>
    </citation>
    <scope>NUCLEOTIDE SEQUENCE [LARGE SCALE GENOMIC DNA]</scope>
    <source>
        <strain evidence="1 2">SDUM461004</strain>
    </source>
</reference>
<dbReference type="RefSeq" id="WP_308985623.1">
    <property type="nucleotide sequence ID" value="NZ_JARXIC010000019.1"/>
</dbReference>
<keyword evidence="2" id="KW-1185">Reference proteome</keyword>
<proteinExistence type="predicted"/>
<comment type="caution">
    <text evidence="1">The sequence shown here is derived from an EMBL/GenBank/DDBJ whole genome shotgun (WGS) entry which is preliminary data.</text>
</comment>
<evidence type="ECO:0000313" key="1">
    <source>
        <dbReference type="EMBL" id="MDQ8195164.1"/>
    </source>
</evidence>
<dbReference type="InterPro" id="IPR053786">
    <property type="entry name" value="LEPRxLL_CS"/>
</dbReference>
<protein>
    <submittedName>
        <fullName evidence="1">LEPR-XLL domain-containing protein</fullName>
    </submittedName>
</protein>
<dbReference type="NCBIfam" id="NF012209">
    <property type="entry name" value="LEPR-8K"/>
    <property type="match status" value="1"/>
</dbReference>
<organism evidence="1 2">
    <name type="scientific">Thalassobacterium sedimentorum</name>
    <dbReference type="NCBI Taxonomy" id="3041258"/>
    <lineage>
        <taxon>Bacteria</taxon>
        <taxon>Pseudomonadati</taxon>
        <taxon>Verrucomicrobiota</taxon>
        <taxon>Opitutia</taxon>
        <taxon>Puniceicoccales</taxon>
        <taxon>Coraliomargaritaceae</taxon>
        <taxon>Thalassobacterium</taxon>
    </lineage>
</organism>
<sequence>MSSDRPRFFKVEPLEQRLLLSATPMAAMPETAAPEVVDEVIVTEDMWSAPIVAASTPVEAQAFAITTSSASLTPDETTENYGILVSAPVTIDSGETWLYRSTGSSLYFSESALVNGSDIHTQENLMLDSAQDVLISAHIGIINPLHHLVVSAGQNIVFEKSIVLTGDLIIETGASVVFQGAVRVGGNVQIGDSSDLSAVGSVQFQTNALLDVGGVVEIYTTGNVSFNGNVGGSEQPLAITVESNSSVSFNSEINSDVIAVNASNISVSSSIQVDGNGVTANPLQFVASNSLVFGDLSSLTIADGGMLLAANLMDFNGGPGSITSTGGSSDLVIKPYDASRIIGVAEASGNQLTRLDLSSADLAAIDGSFNTVVIGDSAHGTGQVRIGAIGLTQTGSSAQILNPTTFVGGSVLVEGAIDVAASAEVLRLVALQSDVVVNGEINQTVGEQSAWVRLEAEGDVFVNRTIYATDRISVTAGYTGGNGSVFVDATDGHSGAFVTTTEAGSDQRIELSSGDVSGDIHLNGVDLTPLISAFGRAGEIVLRARGGAVIQDGGLVEAVLLAVVADSDVTLRTAIERVGSVNFGGLALASGFDEAINGIQILGTSGALTLVESDDLIVDRVVTSGGDVAISTVANGAGNLSLGVLNAASGDFTLQADGAMIDHLAGTNSVNLMTTGAATLTARLGIGASADEDIDTNVGTLNASNAVSGGIYIDERGDLTLAGSGLATLQGDGHIALTVAGALTVADGADVQADGAGHVLFNVNRTLVVGDATVRSTTGVLTLQVNDAITLNAGSTLATENSILIRSLSAGLTMDADAFVSAASAAVRIETSSTSLLGQIVADHLAVVSGASVWATAGLATNVVANTLRLEAVGAVGLVDQRLRTEVGTLAVQAEGTLENGIYISQSGDLLVATVAPVLVDTFAADDSIAPVTDLSPLSDLTAGNDGHVIVVVSDGALTLEDGHDADGIAVHALGTGSVYLETTQVGGDVTARATVLADSGALTVRSGGALALEANVHFESTGGATIVVEALAGDISMEGRSAEINGEGTVIVSAAADATLAYISGVDVRVEALAGSLIRAVDANLNIEATTLSLFVEAAIGTQLLPLRTDVATLSARAEGVGIDGIYIEEQTQLRIDSVTIAGTEFTSDASWGAFSETFGDVLATVGSIQLQAEDGLTLSETSLVETLSEEASIALTVPLPLGDVVMENGSIIRSNAGLIDLSAQRHIALSVIDAQGGDISLLAQTGAISDNLVAETANLITSGSVSLDASMGLGAVGTADLNTDVGELSAVNRDAGLIVVTEANALTTTSLLNHAADGSILLQTLAGALTLEGATQAAAGGKILLRAAGAGSDLTVNASITAVAGAISLDAAQHLNVNTVVVSQALGSLDLMAHSGDVVFSAQGRALTLNENIRILAAGNVVLTGVDAGTADVSVVGVAIADAGDELRDITAAGVRFEASASVGALNALDLDVDHVAVRATTGVVDLSNLNDLRIGIVDAVPVARVLLEDSTIVITDASKITDVSAQGDITIVSENGSVEVRELSPDEVAFGGDSVTSDQSSNASPVDYAATPSSADTIRQIGGFGISLEPGSGYSGPAFSGGSQVVYLGTGDFGLVDAELRNGPAGDYIRLEATKPESFPTDYAAHLNAFVAFDTPRMIYSDIGSLSTVTAGGMSEDTEMRFLLETADGRFYLSQQTMNGNAVSQTLSMPSIDDALWAEFTPDQEGDWRGNYETLTFDQTLDSFEVITSLGVFSSRAVAATDIDVSSVLTVLSFDVGVRESLRQDVAIDSTDGVINLTAAESIFQNASIHTATGGQVQLIAQAGLIRMDDGVLSSGSLADIAYDAAGTIELSTLQSGSGQISVSAGDRITDNRLTDEANLVTPNLVTLSAVNGIGALGGGDLLTDVGSLTATNTESGDIVIRERDTLVIAPAGVSASLGDSSIIMTVEEGNFTVDGDVSASGTGRLLLQALGTSTAANLTINANVQAASGSVSLQAQDDLLLSNSGSATVLAGVGTLDLQAIDGLLSMGAAALVQTDGANIRLLAQTSLTLGIVDARTNVARVDNSLDDQASWGDLTVHSVAGSIRDARDRMDVSSAVYANAARFVASNGIGETGVGIDNSIDMEAALFAASSTQGGIHILEATALVVGTVDPVLVDRVDTDANVSNVGDVDALSGVTVSALTDGAIVLRTTDGTLVVDDLVSAAGNASVLLQALGTDADVALHANIMATSGPVSIQAQDTILLAASVQVQTAAAGTIDLYAVNGFVEMADTSRVLAANGSIRIEAGEDILLSNVESLVNVALIAGGSVLDNGDTHREVVASGLLLQAGVGAGELGIAANPLEISVSTLTARAGAGGVHLNESNALSIGQLQVDVNRVTEDASISVKSTGEQAGVATTSGNGSVVIRLSEGNLSLAITSLMSDQVALATHGTGNVLLETLGSFTDITLGGGIETGGGHVSLVTTSAVSMGAATEIAVNGGGDVSIFTNFGGIAMNGSSRISSSTGQIRLSSSGDILVGGIETQGTVSLISLGASVLNNSSTQINVTADALRLQAAVGIGTLVPFGNRLVVPLKTDVNQLSARSEFGNITLEELDGLVIGDVGIAVNRVELNGSTRIVADAVQSDVRTQINNRHVVLRALAGDIVLNEGSTGSLAAEVSDNTSVAVVGNGRILIEAVTGDVVANANVTSEAGDLSVIAGESIRFAGNANLITGDNAFSTGTLYVKAINGNVEQADGSQLLATLGDIRVAAGTSILLANVTTEGNVSMIAESGSLLDNGDTHIDVSAAELRVVAGTGIGLAGNHLETAVDVLAVSAGAGGVFIQDEDALTVGNTSATVLRYNADNSVSEVVDAMLSGLSTIAENGPIVLNTLLGDLTVNEVVNATGNIRLAASGANTDLWLNADILSTSGHISLLGANDLRFAADADVLSAEAGTLNFEAASGDVIMNDRTRFSTGSGDVRLFAAGDIRLGGIETTGNVSLTAEAGSVLDTGDFYTDVVASGVRIVAAVGIGSLDATDVNPIETRVATLSARATSGGINILEATALTIDGVSVTIQRVGSDAIASAVVEATQSDVRTTAGNGSIILRTQAGSITLNDGTAAADNSVVSAHGSGNVLLEAIGTGTGIAVNADILTGNGHVSLIADDGVTLNTSADVITSGNGTILLEAKNGNVEQADDSRLITSDGDVRIWALNTIVLGGITTQSNASLIAFNGSIFDAGDELGGEDVVAAGLRMLAGTGIGASSALIETRVDVLTARATSGGIFIQETDALRIDGVAANVSRVLANANLAIESDAIQSDVRTTAGNGSVVVQTLNGDLILNDGGAPADGAAVSAHGSGSIRLEAAGVDADLFANADILSDTGHITLIANRDLSFVADADVTTGNAGTLNFVAEQGAVVMHDDVLFSASSGDIRIAAATDIRLGGVATSGNVSLTAENGSILDNGDRYTDVSANGLAMNAGVAVGTLGSGTANPINTEVTTLSARASSGGVNVLEANTLIVDSVETTVQSVGLDAALTSIVSAEQTGVFTESGNGSIVLQTLAGNVVLNVGSGLGAGTALAVNGAGNVLVETLGANTDITLNAQLASGAGHINLFATRDVILTDNGELTTGGTGSIFIQAEVGDVTLDNDSAITSVAGDIRVLAANSIDLGSISTDADVSLVATDGSITGSAVEGAADVIADGLRLIAGQGVGAAGETGHALQTEVSLVSAWADEGGIRISNTGDLSVASVAVTVQRVNDAATSSSVTDAAQNDLKSLDGGPLLIDVLDGALTAHGDVVSMDAAPVRLAATDGMTLHARVRAESASVTLYSDSDILISTEGLVEVTENGSIYIESLTGAFTMADEAQLTATNGSIRVSASDDLTVGGLSTAGKVALFSTNGNLVSAGVTHTDVVAGALRIEAIEGGTASNAIQTRIDVLAAEVGTGGLYLEDSGALLIGAVTVSSDQVLDYGGTQVVVDSALSGVLAEGGAVAVASLFDLTLLNVTSDVSATLTSHYGAILRAGTTGANAQVDGLLTLNSESGIGRSGAGELVLDTSSLALTNYSGSVYLGLIDSVELAGMELIAGGNLYLNQSSGSMGITTAISIANGRAVINAAGALQIDADVSVARDLRLVANTLTVAGAQLLTSQGDIVIRTNGDASFDATSVVNATDGAIEIVSAGSLTVSQFAASHLIDLRANGDLLQAGDVLSAPAIRLFSESGTIGASEASPIVTSTDRIDLSGSGGIYISEADGVRIGRSGITNVGEGVSDVITLNLGEGTLSSSTDAVEFNGQGTLVINSSGELVIGTLIQANDGNITLNAEGISDGTVTEGLLVEARNGRISIVAVDGIGGAGDDDIEIAAEEITATTAAGDVVLEVAGDTSVVADGIYILSGDGNLQVNSTSGSLQVDAPITHAGSGALNLDLPNGNLILNSQVSQTGAGDLLVDVSGTVNMSSAARVETNSGLLDLRAWGSITLTRIMTTSGHVYLQSTTGSIRSLTGFTDNNIVSVNRPIVNLASIAEFSVDSRTLDLNGRFIHRGPQQGPIIIFENFS</sequence>